<feature type="region of interest" description="Disordered" evidence="1">
    <location>
        <begin position="1"/>
        <end position="22"/>
    </location>
</feature>
<keyword evidence="3" id="KW-1185">Reference proteome</keyword>
<protein>
    <submittedName>
        <fullName evidence="2">Uncharacterized protein</fullName>
    </submittedName>
</protein>
<gene>
    <name evidence="2" type="ORF">BQ8482_480091</name>
</gene>
<evidence type="ECO:0000256" key="1">
    <source>
        <dbReference type="SAM" id="MobiDB-lite"/>
    </source>
</evidence>
<reference evidence="3" key="1">
    <citation type="submission" date="2016-12" db="EMBL/GenBank/DDBJ databases">
        <authorList>
            <person name="Brunel B."/>
        </authorList>
    </citation>
    <scope>NUCLEOTIDE SEQUENCE [LARGE SCALE GENOMIC DNA]</scope>
</reference>
<name>A0A2P9ATX2_9HYPH</name>
<evidence type="ECO:0000313" key="2">
    <source>
        <dbReference type="EMBL" id="SJM34608.1"/>
    </source>
</evidence>
<proteinExistence type="predicted"/>
<dbReference type="EMBL" id="FUIG01000057">
    <property type="protein sequence ID" value="SJM34608.1"/>
    <property type="molecule type" value="Genomic_DNA"/>
</dbReference>
<dbReference type="AlphaFoldDB" id="A0A2P9ATX2"/>
<accession>A0A2P9ATX2</accession>
<organism evidence="2 3">
    <name type="scientific">Mesorhizobium delmotii</name>
    <dbReference type="NCBI Taxonomy" id="1631247"/>
    <lineage>
        <taxon>Bacteria</taxon>
        <taxon>Pseudomonadati</taxon>
        <taxon>Pseudomonadota</taxon>
        <taxon>Alphaproteobacteria</taxon>
        <taxon>Hyphomicrobiales</taxon>
        <taxon>Phyllobacteriaceae</taxon>
        <taxon>Mesorhizobium</taxon>
    </lineage>
</organism>
<sequence>MAEFRTKATGTPNMAEFDTGRGKSVAKAVRQLIHSEDNRRHLHGVLNLAVDPRLPGALASLLEVLDQAGREPFPHSRSPNQR</sequence>
<evidence type="ECO:0000313" key="3">
    <source>
        <dbReference type="Proteomes" id="UP000245698"/>
    </source>
</evidence>
<dbReference type="Proteomes" id="UP000245698">
    <property type="component" value="Unassembled WGS sequence"/>
</dbReference>